<keyword evidence="4 13" id="KW-0645">Protease</keyword>
<name>A0A4R7ZXA9_9FIRM</name>
<dbReference type="SMART" id="SM00228">
    <property type="entry name" value="PDZ"/>
    <property type="match status" value="1"/>
</dbReference>
<dbReference type="PANTHER" id="PTHR42837">
    <property type="entry name" value="REGULATOR OF SIGMA-E PROTEASE RSEP"/>
    <property type="match status" value="1"/>
</dbReference>
<evidence type="ECO:0000256" key="2">
    <source>
        <dbReference type="ARBA" id="ARBA00004141"/>
    </source>
</evidence>
<protein>
    <recommendedName>
        <fullName evidence="11">Zinc metalloprotease</fullName>
        <ecNumber evidence="11">3.4.24.-</ecNumber>
    </recommendedName>
</protein>
<dbReference type="AlphaFoldDB" id="A0A4R7ZXA9"/>
<keyword evidence="14" id="KW-1185">Reference proteome</keyword>
<feature type="domain" description="PDZ" evidence="12">
    <location>
        <begin position="117"/>
        <end position="192"/>
    </location>
</feature>
<dbReference type="GO" id="GO:0006508">
    <property type="term" value="P:proteolysis"/>
    <property type="evidence" value="ECO:0007669"/>
    <property type="project" value="UniProtKB-KW"/>
</dbReference>
<comment type="cofactor">
    <cofactor evidence="1 11">
        <name>Zn(2+)</name>
        <dbReference type="ChEBI" id="CHEBI:29105"/>
    </cofactor>
</comment>
<dbReference type="Gene3D" id="2.30.42.10">
    <property type="match status" value="1"/>
</dbReference>
<comment type="similarity">
    <text evidence="3 11">Belongs to the peptidase M50B family.</text>
</comment>
<dbReference type="PROSITE" id="PS50106">
    <property type="entry name" value="PDZ"/>
    <property type="match status" value="1"/>
</dbReference>
<feature type="transmembrane region" description="Helical" evidence="11">
    <location>
        <begin position="278"/>
        <end position="298"/>
    </location>
</feature>
<evidence type="ECO:0000256" key="9">
    <source>
        <dbReference type="ARBA" id="ARBA00023049"/>
    </source>
</evidence>
<dbReference type="CDD" id="cd06163">
    <property type="entry name" value="S2P-M50_PDZ_RseP-like"/>
    <property type="match status" value="1"/>
</dbReference>
<dbReference type="OrthoDB" id="9782003at2"/>
<dbReference type="Pfam" id="PF02163">
    <property type="entry name" value="Peptidase_M50"/>
    <property type="match status" value="1"/>
</dbReference>
<reference evidence="13 14" key="1">
    <citation type="submission" date="2019-03" db="EMBL/GenBank/DDBJ databases">
        <title>Genomic Encyclopedia of Type Strains, Phase IV (KMG-IV): sequencing the most valuable type-strain genomes for metagenomic binning, comparative biology and taxonomic classification.</title>
        <authorList>
            <person name="Goeker M."/>
        </authorList>
    </citation>
    <scope>NUCLEOTIDE SEQUENCE [LARGE SCALE GENOMIC DNA]</scope>
    <source>
        <strain evidence="13 14">DSM 28867</strain>
    </source>
</reference>
<keyword evidence="7 11" id="KW-0862">Zinc</keyword>
<evidence type="ECO:0000256" key="10">
    <source>
        <dbReference type="ARBA" id="ARBA00023136"/>
    </source>
</evidence>
<keyword evidence="6 11" id="KW-0378">Hydrolase</keyword>
<dbReference type="InterPro" id="IPR004387">
    <property type="entry name" value="Pept_M50_Zn"/>
</dbReference>
<evidence type="ECO:0000256" key="8">
    <source>
        <dbReference type="ARBA" id="ARBA00022989"/>
    </source>
</evidence>
<evidence type="ECO:0000256" key="1">
    <source>
        <dbReference type="ARBA" id="ARBA00001947"/>
    </source>
</evidence>
<evidence type="ECO:0000256" key="4">
    <source>
        <dbReference type="ARBA" id="ARBA00022670"/>
    </source>
</evidence>
<dbReference type="GO" id="GO:0046872">
    <property type="term" value="F:metal ion binding"/>
    <property type="evidence" value="ECO:0007669"/>
    <property type="project" value="UniProtKB-KW"/>
</dbReference>
<dbReference type="InterPro" id="IPR008915">
    <property type="entry name" value="Peptidase_M50"/>
</dbReference>
<dbReference type="EMBL" id="SODD01000013">
    <property type="protein sequence ID" value="TDW20330.1"/>
    <property type="molecule type" value="Genomic_DNA"/>
</dbReference>
<evidence type="ECO:0000313" key="14">
    <source>
        <dbReference type="Proteomes" id="UP000294743"/>
    </source>
</evidence>
<evidence type="ECO:0000259" key="12">
    <source>
        <dbReference type="PROSITE" id="PS50106"/>
    </source>
</evidence>
<evidence type="ECO:0000256" key="11">
    <source>
        <dbReference type="RuleBase" id="RU362031"/>
    </source>
</evidence>
<evidence type="ECO:0000256" key="3">
    <source>
        <dbReference type="ARBA" id="ARBA00007931"/>
    </source>
</evidence>
<keyword evidence="11" id="KW-0479">Metal-binding</keyword>
<dbReference type="RefSeq" id="WP_134169180.1">
    <property type="nucleotide sequence ID" value="NZ_SODD01000013.1"/>
</dbReference>
<dbReference type="GO" id="GO:0004222">
    <property type="term" value="F:metalloendopeptidase activity"/>
    <property type="evidence" value="ECO:0007669"/>
    <property type="project" value="InterPro"/>
</dbReference>
<proteinExistence type="inferred from homology"/>
<organism evidence="13 14">
    <name type="scientific">Breznakia blatticola</name>
    <dbReference type="NCBI Taxonomy" id="1754012"/>
    <lineage>
        <taxon>Bacteria</taxon>
        <taxon>Bacillati</taxon>
        <taxon>Bacillota</taxon>
        <taxon>Erysipelotrichia</taxon>
        <taxon>Erysipelotrichales</taxon>
        <taxon>Erysipelotrichaceae</taxon>
        <taxon>Breznakia</taxon>
    </lineage>
</organism>
<dbReference type="NCBIfam" id="TIGR00054">
    <property type="entry name" value="RIP metalloprotease RseP"/>
    <property type="match status" value="1"/>
</dbReference>
<evidence type="ECO:0000256" key="7">
    <source>
        <dbReference type="ARBA" id="ARBA00022833"/>
    </source>
</evidence>
<keyword evidence="10 11" id="KW-0472">Membrane</keyword>
<evidence type="ECO:0000313" key="13">
    <source>
        <dbReference type="EMBL" id="TDW20330.1"/>
    </source>
</evidence>
<keyword evidence="9 11" id="KW-0482">Metalloprotease</keyword>
<evidence type="ECO:0000256" key="5">
    <source>
        <dbReference type="ARBA" id="ARBA00022692"/>
    </source>
</evidence>
<dbReference type="Proteomes" id="UP000294743">
    <property type="component" value="Unassembled WGS sequence"/>
</dbReference>
<dbReference type="InterPro" id="IPR001478">
    <property type="entry name" value="PDZ"/>
</dbReference>
<keyword evidence="5 11" id="KW-0812">Transmembrane</keyword>
<dbReference type="InterPro" id="IPR036034">
    <property type="entry name" value="PDZ_sf"/>
</dbReference>
<feature type="transmembrane region" description="Helical" evidence="11">
    <location>
        <begin position="325"/>
        <end position="346"/>
    </location>
</feature>
<dbReference type="SUPFAM" id="SSF50156">
    <property type="entry name" value="PDZ domain-like"/>
    <property type="match status" value="1"/>
</dbReference>
<accession>A0A4R7ZXA9</accession>
<feature type="transmembrane region" description="Helical" evidence="11">
    <location>
        <begin position="98"/>
        <end position="119"/>
    </location>
</feature>
<dbReference type="GO" id="GO:0016020">
    <property type="term" value="C:membrane"/>
    <property type="evidence" value="ECO:0007669"/>
    <property type="project" value="UniProtKB-SubCell"/>
</dbReference>
<evidence type="ECO:0000256" key="6">
    <source>
        <dbReference type="ARBA" id="ARBA00022801"/>
    </source>
</evidence>
<comment type="subcellular location">
    <subcellularLocation>
        <location evidence="2">Membrane</location>
        <topology evidence="2">Multi-pass membrane protein</topology>
    </subcellularLocation>
</comment>
<sequence length="353" mass="37929">MDTIIAILSFVILLSVIVFVHELGHFLTAKAFGVYCGEFSIGMGPVLFKKQVGETQYSIRALPIGGFVSMAGEADDTKADENVPFERTINGIKTYQQVIVMLAGIIMNVILAWVVFVGINMAVGQRVEAQPAIINEVVSDSIASEAGFEVGDKVTRIEDTENNVYDITTASEMVSVVNTFEGELTFTVERDGKTLQLSATPILDTESDSKRIGVAFAPGKVIKNSPMDAIGYGTQDLKEASTAVFDGLANLLHGKNLTQLSGPVGIFKISAQAAQSGILVFLRLLALFSVNIGIMNALPIPALDGGRVIIVLAERLFGRKLNEKVMNGLILGGFAVLVGLMLFATYNDILRMF</sequence>
<gene>
    <name evidence="13" type="ORF">EDD63_11311</name>
</gene>
<dbReference type="EC" id="3.4.24.-" evidence="11"/>
<comment type="caution">
    <text evidence="13">The sequence shown here is derived from an EMBL/GenBank/DDBJ whole genome shotgun (WGS) entry which is preliminary data.</text>
</comment>
<keyword evidence="8 11" id="KW-1133">Transmembrane helix</keyword>
<dbReference type="PANTHER" id="PTHR42837:SF2">
    <property type="entry name" value="MEMBRANE METALLOPROTEASE ARASP2, CHLOROPLASTIC-RELATED"/>
    <property type="match status" value="1"/>
</dbReference>